<keyword evidence="12" id="KW-0378">Hydrolase</keyword>
<dbReference type="EMBL" id="ACYH01000012">
    <property type="protein sequence ID" value="EEV21183.1"/>
    <property type="molecule type" value="Genomic_DNA"/>
</dbReference>
<dbReference type="Pfam" id="PF00005">
    <property type="entry name" value="ABC_tran"/>
    <property type="match status" value="1"/>
</dbReference>
<keyword evidence="8 9" id="KW-0472">Membrane</keyword>
<dbReference type="InterPro" id="IPR011527">
    <property type="entry name" value="ABC1_TM_dom"/>
</dbReference>
<dbReference type="InterPro" id="IPR017871">
    <property type="entry name" value="ABC_transporter-like_CS"/>
</dbReference>
<reference evidence="12 13" key="1">
    <citation type="submission" date="2009-07" db="EMBL/GenBank/DDBJ databases">
        <authorList>
            <person name="Madupu R."/>
            <person name="Sebastian Y."/>
            <person name="Durkin A.S."/>
            <person name="Torralba M."/>
            <person name="Methe B."/>
            <person name="Sutton G.G."/>
            <person name="Strausberg R.L."/>
            <person name="Nelson K.E."/>
        </authorList>
    </citation>
    <scope>NUCLEOTIDE SEQUENCE [LARGE SCALE GENOMIC DNA]</scope>
    <source>
        <strain evidence="12 13">ATCC 35580</strain>
    </source>
</reference>
<keyword evidence="2" id="KW-0813">Transport</keyword>
<feature type="domain" description="ABC transmembrane type-1" evidence="11">
    <location>
        <begin position="24"/>
        <end position="294"/>
    </location>
</feature>
<feature type="transmembrane region" description="Helical" evidence="9">
    <location>
        <begin position="162"/>
        <end position="183"/>
    </location>
</feature>
<dbReference type="RefSeq" id="WP_006187954.1">
    <property type="nucleotide sequence ID" value="NZ_ACYH01000012.1"/>
</dbReference>
<dbReference type="PANTHER" id="PTHR43394:SF1">
    <property type="entry name" value="ATP-BINDING CASSETTE SUB-FAMILY B MEMBER 10, MITOCHONDRIAL"/>
    <property type="match status" value="1"/>
</dbReference>
<comment type="caution">
    <text evidence="12">The sequence shown here is derived from an EMBL/GenBank/DDBJ whole genome shotgun (WGS) entry which is preliminary data.</text>
</comment>
<evidence type="ECO:0000256" key="6">
    <source>
        <dbReference type="ARBA" id="ARBA00022840"/>
    </source>
</evidence>
<dbReference type="GO" id="GO:0005886">
    <property type="term" value="C:plasma membrane"/>
    <property type="evidence" value="ECO:0007669"/>
    <property type="project" value="UniProtKB-SubCell"/>
</dbReference>
<dbReference type="InterPro" id="IPR027417">
    <property type="entry name" value="P-loop_NTPase"/>
</dbReference>
<evidence type="ECO:0000256" key="7">
    <source>
        <dbReference type="ARBA" id="ARBA00022989"/>
    </source>
</evidence>
<evidence type="ECO:0000259" key="10">
    <source>
        <dbReference type="PROSITE" id="PS50893"/>
    </source>
</evidence>
<evidence type="ECO:0000256" key="2">
    <source>
        <dbReference type="ARBA" id="ARBA00022448"/>
    </source>
</evidence>
<evidence type="ECO:0000256" key="5">
    <source>
        <dbReference type="ARBA" id="ARBA00022741"/>
    </source>
</evidence>
<dbReference type="OrthoDB" id="9762778at2"/>
<dbReference type="SUPFAM" id="SSF90123">
    <property type="entry name" value="ABC transporter transmembrane region"/>
    <property type="match status" value="1"/>
</dbReference>
<feature type="domain" description="ABC transporter" evidence="10">
    <location>
        <begin position="336"/>
        <end position="569"/>
    </location>
</feature>
<dbReference type="PROSITE" id="PS50929">
    <property type="entry name" value="ABC_TM1F"/>
    <property type="match status" value="1"/>
</dbReference>
<keyword evidence="7 9" id="KW-1133">Transmembrane helix</keyword>
<evidence type="ECO:0000256" key="1">
    <source>
        <dbReference type="ARBA" id="ARBA00004651"/>
    </source>
</evidence>
<feature type="transmembrane region" description="Helical" evidence="9">
    <location>
        <begin position="53"/>
        <end position="74"/>
    </location>
</feature>
<dbReference type="GO" id="GO:0016887">
    <property type="term" value="F:ATP hydrolysis activity"/>
    <property type="evidence" value="ECO:0007669"/>
    <property type="project" value="InterPro"/>
</dbReference>
<keyword evidence="6 12" id="KW-0067">ATP-binding</keyword>
<dbReference type="SMART" id="SM00382">
    <property type="entry name" value="AAA"/>
    <property type="match status" value="1"/>
</dbReference>
<dbReference type="STRING" id="596324.TREVI0001_1544"/>
<dbReference type="InterPro" id="IPR036640">
    <property type="entry name" value="ABC1_TM_sf"/>
</dbReference>
<name>C8PN40_9SPIR</name>
<dbReference type="PROSITE" id="PS50893">
    <property type="entry name" value="ABC_TRANSPORTER_2"/>
    <property type="match status" value="1"/>
</dbReference>
<dbReference type="InterPro" id="IPR003593">
    <property type="entry name" value="AAA+_ATPase"/>
</dbReference>
<evidence type="ECO:0000256" key="3">
    <source>
        <dbReference type="ARBA" id="ARBA00022475"/>
    </source>
</evidence>
<feature type="transmembrane region" description="Helical" evidence="9">
    <location>
        <begin position="135"/>
        <end position="156"/>
    </location>
</feature>
<dbReference type="Pfam" id="PF00664">
    <property type="entry name" value="ABC_membrane"/>
    <property type="match status" value="1"/>
</dbReference>
<dbReference type="FunFam" id="3.40.50.300:FF:000221">
    <property type="entry name" value="Multidrug ABC transporter ATP-binding protein"/>
    <property type="match status" value="1"/>
</dbReference>
<dbReference type="InterPro" id="IPR003439">
    <property type="entry name" value="ABC_transporter-like_ATP-bd"/>
</dbReference>
<protein>
    <submittedName>
        <fullName evidence="12">ABC transporter, ATP-binding protein</fullName>
        <ecNumber evidence="12">3.6.3.-</ecNumber>
    </submittedName>
</protein>
<dbReference type="GO" id="GO:0005524">
    <property type="term" value="F:ATP binding"/>
    <property type="evidence" value="ECO:0007669"/>
    <property type="project" value="UniProtKB-KW"/>
</dbReference>
<evidence type="ECO:0000313" key="13">
    <source>
        <dbReference type="Proteomes" id="UP000004509"/>
    </source>
</evidence>
<keyword evidence="4 9" id="KW-0812">Transmembrane</keyword>
<evidence type="ECO:0000256" key="4">
    <source>
        <dbReference type="ARBA" id="ARBA00022692"/>
    </source>
</evidence>
<dbReference type="Gene3D" id="3.40.50.300">
    <property type="entry name" value="P-loop containing nucleotide triphosphate hydrolases"/>
    <property type="match status" value="1"/>
</dbReference>
<accession>C8PN40</accession>
<sequence length="586" mass="63828">MIAMVHRILKFTGTYASKIRWAYLFTFLKAVAANAPLMIAVKLIDMLMKGEASIAVAGYAALAMLLLFAVQAVCQNIADRLQSGTGFQVFAEKRLALGRHLRSLPMGYFTAGNLGKISSVLSADMVFIEEQAMMIVSDVTGSIIAQIILTVFLFALHPLFGAVALVTELTAVLFAQTAIRLSARNSAIRQKSIEDLTGAVLEYTEGLGVIKSYNLTGEGAEDIRNGFARLKDTNLTFEEEYAPKDRNLLIIYGIGMTALLAADIFLLQSGAVSRSVFVAVMLFVFNVFTPLKQLYQKIGILTIMQAALDRIQELFNERSLDDTGTESVPPAGNTELAFKNVSFGYGGDEVLHNLSFDIAQGQTVAFVGASGSGKSTVANIAARFWDISDGEILLRGKNIKTLPLAALMDHISMVFQRVYLFEDTIANNIAFGMPDADRAAIIEAAKKACCYDFIMKLPYGFDTVIGEGGATLSGGEAQRISIARSMLKNAPLIILDEATASLDADNEQAIQKALSELCRGKTTLVIAHRLKTVRNADQIFVIDNGEIKERGTHAELFAQQGLYYRMIHAQPSSDAWYEQKGAHFDV</sequence>
<dbReference type="SUPFAM" id="SSF52540">
    <property type="entry name" value="P-loop containing nucleoside triphosphate hydrolases"/>
    <property type="match status" value="1"/>
</dbReference>
<evidence type="ECO:0000256" key="9">
    <source>
        <dbReference type="SAM" id="Phobius"/>
    </source>
</evidence>
<feature type="transmembrane region" description="Helical" evidence="9">
    <location>
        <begin position="248"/>
        <end position="266"/>
    </location>
</feature>
<dbReference type="PANTHER" id="PTHR43394">
    <property type="entry name" value="ATP-DEPENDENT PERMEASE MDL1, MITOCHONDRIAL"/>
    <property type="match status" value="1"/>
</dbReference>
<keyword evidence="5" id="KW-0547">Nucleotide-binding</keyword>
<dbReference type="Gene3D" id="1.20.1560.10">
    <property type="entry name" value="ABC transporter type 1, transmembrane domain"/>
    <property type="match status" value="2"/>
</dbReference>
<evidence type="ECO:0000313" key="12">
    <source>
        <dbReference type="EMBL" id="EEV21183.1"/>
    </source>
</evidence>
<dbReference type="EC" id="3.6.3.-" evidence="12"/>
<keyword evidence="3" id="KW-1003">Cell membrane</keyword>
<feature type="transmembrane region" description="Helical" evidence="9">
    <location>
        <begin position="21"/>
        <end position="41"/>
    </location>
</feature>
<evidence type="ECO:0000256" key="8">
    <source>
        <dbReference type="ARBA" id="ARBA00023136"/>
    </source>
</evidence>
<dbReference type="eggNOG" id="COG1132">
    <property type="taxonomic scope" value="Bacteria"/>
</dbReference>
<gene>
    <name evidence="12" type="ORF">TREVI0001_1544</name>
</gene>
<comment type="subcellular location">
    <subcellularLocation>
        <location evidence="1">Cell membrane</location>
        <topology evidence="1">Multi-pass membrane protein</topology>
    </subcellularLocation>
</comment>
<feature type="transmembrane region" description="Helical" evidence="9">
    <location>
        <begin position="272"/>
        <end position="291"/>
    </location>
</feature>
<dbReference type="InterPro" id="IPR039421">
    <property type="entry name" value="Type_1_exporter"/>
</dbReference>
<organism evidence="12 13">
    <name type="scientific">Treponema vincentii ATCC 35580</name>
    <dbReference type="NCBI Taxonomy" id="596324"/>
    <lineage>
        <taxon>Bacteria</taxon>
        <taxon>Pseudomonadati</taxon>
        <taxon>Spirochaetota</taxon>
        <taxon>Spirochaetia</taxon>
        <taxon>Spirochaetales</taxon>
        <taxon>Treponemataceae</taxon>
        <taxon>Treponema</taxon>
    </lineage>
</organism>
<dbReference type="GO" id="GO:0015421">
    <property type="term" value="F:ABC-type oligopeptide transporter activity"/>
    <property type="evidence" value="ECO:0007669"/>
    <property type="project" value="TreeGrafter"/>
</dbReference>
<dbReference type="PROSITE" id="PS00211">
    <property type="entry name" value="ABC_TRANSPORTER_1"/>
    <property type="match status" value="1"/>
</dbReference>
<evidence type="ECO:0000259" key="11">
    <source>
        <dbReference type="PROSITE" id="PS50929"/>
    </source>
</evidence>
<proteinExistence type="predicted"/>
<dbReference type="Proteomes" id="UP000004509">
    <property type="component" value="Unassembled WGS sequence"/>
</dbReference>
<dbReference type="AlphaFoldDB" id="C8PN40"/>